<feature type="region of interest" description="Disordered" evidence="1">
    <location>
        <begin position="1"/>
        <end position="47"/>
    </location>
</feature>
<evidence type="ECO:0000313" key="2">
    <source>
        <dbReference type="EMBL" id="JAH13700.1"/>
    </source>
</evidence>
<dbReference type="AlphaFoldDB" id="A0A0E9QBI1"/>
<protein>
    <submittedName>
        <fullName evidence="2">Uncharacterized protein</fullName>
    </submittedName>
</protein>
<reference evidence="2" key="1">
    <citation type="submission" date="2014-11" db="EMBL/GenBank/DDBJ databases">
        <authorList>
            <person name="Amaro Gonzalez C."/>
        </authorList>
    </citation>
    <scope>NUCLEOTIDE SEQUENCE</scope>
</reference>
<organism evidence="2">
    <name type="scientific">Anguilla anguilla</name>
    <name type="common">European freshwater eel</name>
    <name type="synonym">Muraena anguilla</name>
    <dbReference type="NCBI Taxonomy" id="7936"/>
    <lineage>
        <taxon>Eukaryota</taxon>
        <taxon>Metazoa</taxon>
        <taxon>Chordata</taxon>
        <taxon>Craniata</taxon>
        <taxon>Vertebrata</taxon>
        <taxon>Euteleostomi</taxon>
        <taxon>Actinopterygii</taxon>
        <taxon>Neopterygii</taxon>
        <taxon>Teleostei</taxon>
        <taxon>Anguilliformes</taxon>
        <taxon>Anguillidae</taxon>
        <taxon>Anguilla</taxon>
    </lineage>
</organism>
<feature type="compositionally biased region" description="Basic and acidic residues" evidence="1">
    <location>
        <begin position="12"/>
        <end position="30"/>
    </location>
</feature>
<reference evidence="2" key="2">
    <citation type="journal article" date="2015" name="Fish Shellfish Immunol.">
        <title>Early steps in the European eel (Anguilla anguilla)-Vibrio vulnificus interaction in the gills: Role of the RtxA13 toxin.</title>
        <authorList>
            <person name="Callol A."/>
            <person name="Pajuelo D."/>
            <person name="Ebbesson L."/>
            <person name="Teles M."/>
            <person name="MacKenzie S."/>
            <person name="Amaro C."/>
        </authorList>
    </citation>
    <scope>NUCLEOTIDE SEQUENCE</scope>
</reference>
<proteinExistence type="predicted"/>
<dbReference type="EMBL" id="GBXM01094877">
    <property type="protein sequence ID" value="JAH13700.1"/>
    <property type="molecule type" value="Transcribed_RNA"/>
</dbReference>
<sequence length="47" mass="5302">MSFNQMSRSLLAHREGTETRLTRPIKEDSSARFLHSHFQSSPSPATA</sequence>
<name>A0A0E9QBI1_ANGAN</name>
<feature type="compositionally biased region" description="Polar residues" evidence="1">
    <location>
        <begin position="37"/>
        <end position="47"/>
    </location>
</feature>
<evidence type="ECO:0000256" key="1">
    <source>
        <dbReference type="SAM" id="MobiDB-lite"/>
    </source>
</evidence>
<accession>A0A0E9QBI1</accession>